<keyword evidence="3" id="KW-1185">Reference proteome</keyword>
<proteinExistence type="predicted"/>
<feature type="compositionally biased region" description="Basic residues" evidence="1">
    <location>
        <begin position="32"/>
        <end position="49"/>
    </location>
</feature>
<evidence type="ECO:0000313" key="2">
    <source>
        <dbReference type="EMBL" id="KOX69297.1"/>
    </source>
</evidence>
<evidence type="ECO:0000313" key="3">
    <source>
        <dbReference type="Proteomes" id="UP000053105"/>
    </source>
</evidence>
<organism evidence="2 3">
    <name type="scientific">Melipona quadrifasciata</name>
    <dbReference type="NCBI Taxonomy" id="166423"/>
    <lineage>
        <taxon>Eukaryota</taxon>
        <taxon>Metazoa</taxon>
        <taxon>Ecdysozoa</taxon>
        <taxon>Arthropoda</taxon>
        <taxon>Hexapoda</taxon>
        <taxon>Insecta</taxon>
        <taxon>Pterygota</taxon>
        <taxon>Neoptera</taxon>
        <taxon>Endopterygota</taxon>
        <taxon>Hymenoptera</taxon>
        <taxon>Apocrita</taxon>
        <taxon>Aculeata</taxon>
        <taxon>Apoidea</taxon>
        <taxon>Anthophila</taxon>
        <taxon>Apidae</taxon>
        <taxon>Melipona</taxon>
    </lineage>
</organism>
<dbReference type="AlphaFoldDB" id="A0A0M8ZR77"/>
<protein>
    <submittedName>
        <fullName evidence="2">Uncharacterized protein</fullName>
    </submittedName>
</protein>
<accession>A0A0M8ZR77</accession>
<name>A0A0M8ZR77_9HYME</name>
<gene>
    <name evidence="2" type="ORF">WN51_04334</name>
</gene>
<feature type="region of interest" description="Disordered" evidence="1">
    <location>
        <begin position="26"/>
        <end position="49"/>
    </location>
</feature>
<sequence>MGFHQATMAKRARQRNLAKLSDIDLDANEKTRIRKARRRGPVLGRVKNR</sequence>
<dbReference type="Proteomes" id="UP000053105">
    <property type="component" value="Unassembled WGS sequence"/>
</dbReference>
<evidence type="ECO:0000256" key="1">
    <source>
        <dbReference type="SAM" id="MobiDB-lite"/>
    </source>
</evidence>
<reference evidence="2 3" key="1">
    <citation type="submission" date="2015-07" db="EMBL/GenBank/DDBJ databases">
        <title>The genome of Melipona quadrifasciata.</title>
        <authorList>
            <person name="Pan H."/>
            <person name="Kapheim K."/>
        </authorList>
    </citation>
    <scope>NUCLEOTIDE SEQUENCE [LARGE SCALE GENOMIC DNA]</scope>
    <source>
        <strain evidence="2">0111107301</strain>
        <tissue evidence="2">Whole body</tissue>
    </source>
</reference>
<dbReference type="EMBL" id="KQ435896">
    <property type="protein sequence ID" value="KOX69297.1"/>
    <property type="molecule type" value="Genomic_DNA"/>
</dbReference>